<protein>
    <submittedName>
        <fullName evidence="1">Uncharacterized protein</fullName>
    </submittedName>
</protein>
<dbReference type="RefSeq" id="WP_065877390.1">
    <property type="nucleotide sequence ID" value="NZ_SPVI01000014.1"/>
</dbReference>
<gene>
    <name evidence="1" type="ORF">E4T65_22075</name>
</gene>
<accession>A0A4Y9TAG0</accession>
<reference evidence="1 2" key="1">
    <citation type="submission" date="2019-03" db="EMBL/GenBank/DDBJ databases">
        <title>Biocontrol and xenobiotic degradation properties of endophytic Pseudomonas fluorescens strain BRZ63.</title>
        <authorList>
            <person name="Chlebek D.A."/>
            <person name="Pinski A."/>
            <person name="Zur J.P."/>
            <person name="Michalska J."/>
            <person name="Hupert-Kocurek K.T."/>
        </authorList>
    </citation>
    <scope>NUCLEOTIDE SEQUENCE [LARGE SCALE GENOMIC DNA]</scope>
    <source>
        <strain evidence="1 2">BRZ63</strain>
    </source>
</reference>
<proteinExistence type="predicted"/>
<evidence type="ECO:0000313" key="2">
    <source>
        <dbReference type="Proteomes" id="UP000297322"/>
    </source>
</evidence>
<organism evidence="1 2">
    <name type="scientific">Pseudomonas fluorescens</name>
    <dbReference type="NCBI Taxonomy" id="294"/>
    <lineage>
        <taxon>Bacteria</taxon>
        <taxon>Pseudomonadati</taxon>
        <taxon>Pseudomonadota</taxon>
        <taxon>Gammaproteobacteria</taxon>
        <taxon>Pseudomonadales</taxon>
        <taxon>Pseudomonadaceae</taxon>
        <taxon>Pseudomonas</taxon>
    </lineage>
</organism>
<evidence type="ECO:0000313" key="1">
    <source>
        <dbReference type="EMBL" id="TFW41383.1"/>
    </source>
</evidence>
<comment type="caution">
    <text evidence="1">The sequence shown here is derived from an EMBL/GenBank/DDBJ whole genome shotgun (WGS) entry which is preliminary data.</text>
</comment>
<dbReference type="EMBL" id="SPVI01000014">
    <property type="protein sequence ID" value="TFW41383.1"/>
    <property type="molecule type" value="Genomic_DNA"/>
</dbReference>
<dbReference type="Proteomes" id="UP000297322">
    <property type="component" value="Unassembled WGS sequence"/>
</dbReference>
<dbReference type="AlphaFoldDB" id="A0A4Y9TAG0"/>
<name>A0A4Y9TAG0_PSEFL</name>
<sequence length="338" mass="38821">MSTWFSNIQLGFDMATSLTIVGAAITWTVRQKKQAEAEKIRGINQYARSTGLQKVQDVLFEIEDKYSILVSKTQAFEKSIDLRVLWSNDVLDFTRLNKAIRDDSNFLAASVERLQDIREELGQFYELIQVRRYSLIPLLDAIKEGDKYIGVFKRNIDEVGEAYNEMGSGNVSLLKELHAMITLLNNEYGDELIDVSDEFAAVIFNKIATNEKILNAIKSIIFDESYFYWVQEFVPAGKEKDFLEKVVRPKEIEDMDLCYKVTYNFIVCLIEKNHELLSQVLTTASSSVMQARIECKDILIALSAISHKLVMDNNHETLEQVIGKYDAEQYFGRDITIR</sequence>